<dbReference type="SMART" id="SM00800">
    <property type="entry name" value="uDENN"/>
    <property type="match status" value="1"/>
</dbReference>
<dbReference type="PANTHER" id="PTHR12296">
    <property type="entry name" value="DENN DOMAIN-CONTAINING PROTEIN 4"/>
    <property type="match status" value="1"/>
</dbReference>
<dbReference type="FunFam" id="3.40.50.11500:FF:000006">
    <property type="entry name" value="SET binding factor 2"/>
    <property type="match status" value="1"/>
</dbReference>
<feature type="region of interest" description="Disordered" evidence="1">
    <location>
        <begin position="772"/>
        <end position="792"/>
    </location>
</feature>
<gene>
    <name evidence="4" type="ORF">BSL78_15572</name>
</gene>
<dbReference type="GO" id="GO:0005085">
    <property type="term" value="F:guanyl-nucleotide exchange factor activity"/>
    <property type="evidence" value="ECO:0007669"/>
    <property type="project" value="UniProtKB-ARBA"/>
</dbReference>
<dbReference type="SMART" id="SM00568">
    <property type="entry name" value="GRAM"/>
    <property type="match status" value="1"/>
</dbReference>
<dbReference type="OrthoDB" id="74314at2759"/>
<dbReference type="Pfam" id="PF02893">
    <property type="entry name" value="GRAM"/>
    <property type="match status" value="1"/>
</dbReference>
<dbReference type="InterPro" id="IPR001194">
    <property type="entry name" value="cDENN_dom"/>
</dbReference>
<dbReference type="InterPro" id="IPR037516">
    <property type="entry name" value="Tripartite_DENN"/>
</dbReference>
<dbReference type="GO" id="GO:0032483">
    <property type="term" value="P:regulation of Rab protein signal transduction"/>
    <property type="evidence" value="ECO:0007669"/>
    <property type="project" value="TreeGrafter"/>
</dbReference>
<keyword evidence="2" id="KW-0812">Transmembrane</keyword>
<evidence type="ECO:0000313" key="4">
    <source>
        <dbReference type="EMBL" id="PIK47554.1"/>
    </source>
</evidence>
<feature type="compositionally biased region" description="Low complexity" evidence="1">
    <location>
        <begin position="690"/>
        <end position="703"/>
    </location>
</feature>
<dbReference type="Pfam" id="PF03456">
    <property type="entry name" value="uDENN"/>
    <property type="match status" value="1"/>
</dbReference>
<comment type="caution">
    <text evidence="4">The sequence shown here is derived from an EMBL/GenBank/DDBJ whole genome shotgun (WGS) entry which is preliminary data.</text>
</comment>
<dbReference type="Gene3D" id="3.40.50.11500">
    <property type="match status" value="1"/>
</dbReference>
<dbReference type="GO" id="GO:0031410">
    <property type="term" value="C:cytoplasmic vesicle"/>
    <property type="evidence" value="ECO:0007669"/>
    <property type="project" value="TreeGrafter"/>
</dbReference>
<evidence type="ECO:0000256" key="1">
    <source>
        <dbReference type="SAM" id="MobiDB-lite"/>
    </source>
</evidence>
<dbReference type="AlphaFoldDB" id="A0A2G8KHT0"/>
<dbReference type="InterPro" id="IPR005113">
    <property type="entry name" value="uDENN_dom"/>
</dbReference>
<dbReference type="SUPFAM" id="SSF50729">
    <property type="entry name" value="PH domain-like"/>
    <property type="match status" value="1"/>
</dbReference>
<dbReference type="Pfam" id="PF02141">
    <property type="entry name" value="DENN"/>
    <property type="match status" value="1"/>
</dbReference>
<name>A0A2G8KHT0_STIJA</name>
<protein>
    <submittedName>
        <fullName evidence="4">Putative myotubularin-related protein 13-like</fullName>
    </submittedName>
</protein>
<feature type="region of interest" description="Disordered" evidence="1">
    <location>
        <begin position="1040"/>
        <end position="1066"/>
    </location>
</feature>
<feature type="transmembrane region" description="Helical" evidence="2">
    <location>
        <begin position="1129"/>
        <end position="1153"/>
    </location>
</feature>
<dbReference type="Pfam" id="PF12335">
    <property type="entry name" value="SBF2"/>
    <property type="match status" value="1"/>
</dbReference>
<reference evidence="4 5" key="1">
    <citation type="journal article" date="2017" name="PLoS Biol.">
        <title>The sea cucumber genome provides insights into morphological evolution and visceral regeneration.</title>
        <authorList>
            <person name="Zhang X."/>
            <person name="Sun L."/>
            <person name="Yuan J."/>
            <person name="Sun Y."/>
            <person name="Gao Y."/>
            <person name="Zhang L."/>
            <person name="Li S."/>
            <person name="Dai H."/>
            <person name="Hamel J.F."/>
            <person name="Liu C."/>
            <person name="Yu Y."/>
            <person name="Liu S."/>
            <person name="Lin W."/>
            <person name="Guo K."/>
            <person name="Jin S."/>
            <person name="Xu P."/>
            <person name="Storey K.B."/>
            <person name="Huan P."/>
            <person name="Zhang T."/>
            <person name="Zhou Y."/>
            <person name="Zhang J."/>
            <person name="Lin C."/>
            <person name="Li X."/>
            <person name="Xing L."/>
            <person name="Huo D."/>
            <person name="Sun M."/>
            <person name="Wang L."/>
            <person name="Mercier A."/>
            <person name="Li F."/>
            <person name="Yang H."/>
            <person name="Xiang J."/>
        </authorList>
    </citation>
    <scope>NUCLEOTIDE SEQUENCE [LARGE SCALE GENOMIC DNA]</scope>
    <source>
        <strain evidence="4">Shaxun</strain>
        <tissue evidence="4">Muscle</tissue>
    </source>
</reference>
<dbReference type="InterPro" id="IPR004182">
    <property type="entry name" value="GRAM"/>
</dbReference>
<sequence length="1207" mass="134292">MYNAGSSHEGVGKILQRFPEKDWEDVPFHPGIELFCQPGGWSLYPAHRDPMFHLSVLTDVEAHRHYCAVLSFFEQVKVIGQKPTDDWEAEDVEPVVMYAPKCLVLITRLEYFETIRNCLGLIYTVYIEGHDRPIESLVGNILGHVQVPPPGGPQVLFSIGADDRQALQPPLTESLPITRNTVAFLVQCIGIQNFVSLFCAALTDNKILFLSTSYNRLADACSGLLALLFPMKYSYVYIPVLPAYLIEVLNTPTPFIMGMHSSLKNEMSEMVDVIVADLDGGRVTVPECVQLPLPPSSMLERVQAELTMVLSPDLKIADMAFPVSPKGSTRPEVVDKQIRAIILRLQAELLDCYRSCLCFIRIHPSPVITFNKGRFLFGRGLVHEEFLSKLVDGMSFNTFVGERGPPYRLCDIFDKLVANIQEIINREGSVPEKTLKRIDDVADQLLHNEIPNKSPVLQKIPQPSEDVYSKQVQPFPFLDPVKVAEVIDDGMAKALVQSMNPRIAKLRAPKAQVVPVGPPLPNLEEQINLLNNSARRLEVLRTCISFIFESKLLDARRLFPAVLRSLKSRIARQALCQELTAQVDANRALLQGQQFDMVVRLINCALQVNTIIILCDSSIHMSNKIITIFIYKLCPGVIQFAYSCTQDHPVWASTQFWETAFYADVELNIKALYLPESNHKEAHNEGFAASSDSLSNSSNTSTNGVSVPEDKTALEIAAEQLKSWPHLSREVQDELIQNEEGIVYSQAVHYANRMVCLRVPLDASRGLKNSITLERDSGGSSNQTGSIGGSDDYDREIDYADSDVGAVVCKFVSRFIDKVCTEAGVSQDHLKNLHTMIPGLVSMQMETLEAVNKESKRLPPIKKPTILKPILLPGEDLYLEGLRGYLLPDGREDGQGGVLGGPALLPAEGAIFITAYRIIFKGTPVDMQACEQVVTRSFPVATLLKEKKISVTNHCNQLNLEQFLPEGMQLRSETFQLMKIAFDEECGLEKIEMFRKTAVKLRYPQSVYQMFAFHGADVSPALTAQMKNKEKSTTLRKIAKTSKTLPGHSWQSPHTGKGKSTPRKEKYAVPPFNIGDPATVARLQHQSSSNRNSVMSTSVDSVTDVDSRPSSLMLEDDELSKIQFNNKIVALQFILSLVIVKAVLFISTCVWSFSFLTEFSVSLCNYLSYLERLTLNSSVISQAETLSIMHGQNEIPVRAVQGKAPAG</sequence>
<dbReference type="Gene3D" id="3.30.450.200">
    <property type="match status" value="1"/>
</dbReference>
<dbReference type="InterPro" id="IPR051696">
    <property type="entry name" value="DENN_Domain_GEFs"/>
</dbReference>
<dbReference type="Proteomes" id="UP000230750">
    <property type="component" value="Unassembled WGS sequence"/>
</dbReference>
<evidence type="ECO:0000313" key="5">
    <source>
        <dbReference type="Proteomes" id="UP000230750"/>
    </source>
</evidence>
<evidence type="ECO:0000256" key="2">
    <source>
        <dbReference type="SAM" id="Phobius"/>
    </source>
</evidence>
<dbReference type="SMART" id="SM00801">
    <property type="entry name" value="dDENN"/>
    <property type="match status" value="1"/>
</dbReference>
<keyword evidence="2" id="KW-1133">Transmembrane helix</keyword>
<dbReference type="EMBL" id="MRZV01000574">
    <property type="protein sequence ID" value="PIK47554.1"/>
    <property type="molecule type" value="Genomic_DNA"/>
</dbReference>
<feature type="compositionally biased region" description="Polar residues" evidence="1">
    <location>
        <begin position="1041"/>
        <end position="1054"/>
    </location>
</feature>
<proteinExistence type="predicted"/>
<dbReference type="STRING" id="307972.A0A2G8KHT0"/>
<keyword evidence="5" id="KW-1185">Reference proteome</keyword>
<dbReference type="CDD" id="cd13208">
    <property type="entry name" value="PH-GRAM_MTMR5_MTMR13"/>
    <property type="match status" value="1"/>
</dbReference>
<feature type="domain" description="UDENN" evidence="3">
    <location>
        <begin position="1"/>
        <end position="410"/>
    </location>
</feature>
<dbReference type="InterPro" id="IPR022096">
    <property type="entry name" value="SBF1/SBF2"/>
</dbReference>
<keyword evidence="2" id="KW-0472">Membrane</keyword>
<organism evidence="4 5">
    <name type="scientific">Stichopus japonicus</name>
    <name type="common">Sea cucumber</name>
    <dbReference type="NCBI Taxonomy" id="307972"/>
    <lineage>
        <taxon>Eukaryota</taxon>
        <taxon>Metazoa</taxon>
        <taxon>Echinodermata</taxon>
        <taxon>Eleutherozoa</taxon>
        <taxon>Echinozoa</taxon>
        <taxon>Holothuroidea</taxon>
        <taxon>Aspidochirotacea</taxon>
        <taxon>Aspidochirotida</taxon>
        <taxon>Stichopodidae</taxon>
        <taxon>Apostichopus</taxon>
    </lineage>
</organism>
<feature type="compositionally biased region" description="Polar residues" evidence="1">
    <location>
        <begin position="772"/>
        <end position="785"/>
    </location>
</feature>
<dbReference type="SMART" id="SM00799">
    <property type="entry name" value="DENN"/>
    <property type="match status" value="1"/>
</dbReference>
<dbReference type="InterPro" id="IPR043153">
    <property type="entry name" value="DENN_C"/>
</dbReference>
<dbReference type="InterPro" id="IPR005112">
    <property type="entry name" value="dDENN_dom"/>
</dbReference>
<dbReference type="PROSITE" id="PS50211">
    <property type="entry name" value="DENN"/>
    <property type="match status" value="1"/>
</dbReference>
<accession>A0A2G8KHT0</accession>
<dbReference type="PANTHER" id="PTHR12296:SF16">
    <property type="entry name" value="C-MYC PROMOTER-BINDING PROTEIN"/>
    <property type="match status" value="1"/>
</dbReference>
<feature type="region of interest" description="Disordered" evidence="1">
    <location>
        <begin position="686"/>
        <end position="706"/>
    </location>
</feature>
<evidence type="ECO:0000259" key="3">
    <source>
        <dbReference type="PROSITE" id="PS50211"/>
    </source>
</evidence>